<dbReference type="Gene3D" id="3.30.1360.20">
    <property type="entry name" value="Transcriptional coactivator/pterin dehydratase"/>
    <property type="match status" value="1"/>
</dbReference>
<evidence type="ECO:0000256" key="3">
    <source>
        <dbReference type="ARBA" id="ARBA00013252"/>
    </source>
</evidence>
<keyword evidence="7" id="KW-1185">Reference proteome</keyword>
<dbReference type="EMBL" id="KN835155">
    <property type="protein sequence ID" value="KIK46767.1"/>
    <property type="molecule type" value="Genomic_DNA"/>
</dbReference>
<sequence>MGSSLLNLSGRRLLLAAQGSLQLRSCGTHLYCRNRPTVEVQTSWHQARMQHGVRSATNILEDKKDEGFRKVNSGERVDIGAIQKHPDSSATEQQSTHPPAFEVEYLPDLPPFPARPALHISFEDIATYIQPLISHHWKISHVSPGVGEHEILSLDRRYNFKSFNDVMDFVQRVADISRAEKHHARIVVEYSTVDICLHTHTACYRRDGEGKAEFKKVPGLTRRDIRFALKVEELHEKFKKLGRAIHFVLPVLPYVQRRSMKSVLRRYGPNQSVKREDVCSTSSSNETEI</sequence>
<evidence type="ECO:0000256" key="2">
    <source>
        <dbReference type="ARBA" id="ARBA00006472"/>
    </source>
</evidence>
<keyword evidence="4" id="KW-0456">Lyase</keyword>
<dbReference type="AlphaFoldDB" id="A0A0D0BLD9"/>
<dbReference type="SUPFAM" id="SSF55248">
    <property type="entry name" value="PCD-like"/>
    <property type="match status" value="1"/>
</dbReference>
<evidence type="ECO:0000313" key="6">
    <source>
        <dbReference type="EMBL" id="KIK46767.1"/>
    </source>
</evidence>
<proteinExistence type="inferred from homology"/>
<dbReference type="STRING" id="930992.A0A0D0BLD9"/>
<accession>A0A0D0BLD9</accession>
<dbReference type="Pfam" id="PF01329">
    <property type="entry name" value="Pterin_4a"/>
    <property type="match status" value="1"/>
</dbReference>
<dbReference type="PANTHER" id="PTHR12599">
    <property type="entry name" value="PTERIN-4-ALPHA-CARBINOLAMINE DEHYDRATASE"/>
    <property type="match status" value="1"/>
</dbReference>
<comment type="catalytic activity">
    <reaction evidence="1">
        <text>(4aS,6R)-4a-hydroxy-L-erythro-5,6,7,8-tetrahydrobiopterin = (6R)-L-erythro-6,7-dihydrobiopterin + H2O</text>
        <dbReference type="Rhea" id="RHEA:11920"/>
        <dbReference type="ChEBI" id="CHEBI:15377"/>
        <dbReference type="ChEBI" id="CHEBI:15642"/>
        <dbReference type="ChEBI" id="CHEBI:43120"/>
        <dbReference type="EC" id="4.2.1.96"/>
    </reaction>
</comment>
<dbReference type="OrthoDB" id="3263285at2759"/>
<name>A0A0D0BLD9_9AGAM</name>
<organism evidence="6 7">
    <name type="scientific">Suillus luteus UH-Slu-Lm8-n1</name>
    <dbReference type="NCBI Taxonomy" id="930992"/>
    <lineage>
        <taxon>Eukaryota</taxon>
        <taxon>Fungi</taxon>
        <taxon>Dikarya</taxon>
        <taxon>Basidiomycota</taxon>
        <taxon>Agaricomycotina</taxon>
        <taxon>Agaricomycetes</taxon>
        <taxon>Agaricomycetidae</taxon>
        <taxon>Boletales</taxon>
        <taxon>Suillineae</taxon>
        <taxon>Suillaceae</taxon>
        <taxon>Suillus</taxon>
    </lineage>
</organism>
<reference evidence="7" key="2">
    <citation type="submission" date="2015-01" db="EMBL/GenBank/DDBJ databases">
        <title>Evolutionary Origins and Diversification of the Mycorrhizal Mutualists.</title>
        <authorList>
            <consortium name="DOE Joint Genome Institute"/>
            <consortium name="Mycorrhizal Genomics Consortium"/>
            <person name="Kohler A."/>
            <person name="Kuo A."/>
            <person name="Nagy L.G."/>
            <person name="Floudas D."/>
            <person name="Copeland A."/>
            <person name="Barry K.W."/>
            <person name="Cichocki N."/>
            <person name="Veneault-Fourrey C."/>
            <person name="LaButti K."/>
            <person name="Lindquist E.A."/>
            <person name="Lipzen A."/>
            <person name="Lundell T."/>
            <person name="Morin E."/>
            <person name="Murat C."/>
            <person name="Riley R."/>
            <person name="Ohm R."/>
            <person name="Sun H."/>
            <person name="Tunlid A."/>
            <person name="Henrissat B."/>
            <person name="Grigoriev I.V."/>
            <person name="Hibbett D.S."/>
            <person name="Martin F."/>
        </authorList>
    </citation>
    <scope>NUCLEOTIDE SEQUENCE [LARGE SCALE GENOMIC DNA]</scope>
    <source>
        <strain evidence="7">UH-Slu-Lm8-n1</strain>
    </source>
</reference>
<gene>
    <name evidence="6" type="ORF">CY34DRAFT_369260</name>
</gene>
<dbReference type="Proteomes" id="UP000054485">
    <property type="component" value="Unassembled WGS sequence"/>
</dbReference>
<dbReference type="EC" id="4.2.1.96" evidence="3"/>
<dbReference type="InterPro" id="IPR036428">
    <property type="entry name" value="PCD_sf"/>
</dbReference>
<dbReference type="HOGENOM" id="CLU_963705_0_0_1"/>
<dbReference type="GO" id="GO:0008124">
    <property type="term" value="F:4-alpha-hydroxytetrahydrobiopterin dehydratase activity"/>
    <property type="evidence" value="ECO:0007669"/>
    <property type="project" value="UniProtKB-EC"/>
</dbReference>
<evidence type="ECO:0000313" key="7">
    <source>
        <dbReference type="Proteomes" id="UP000054485"/>
    </source>
</evidence>
<dbReference type="InterPro" id="IPR001533">
    <property type="entry name" value="Pterin_deHydtase"/>
</dbReference>
<dbReference type="PANTHER" id="PTHR12599:SF0">
    <property type="entry name" value="PTERIN-4-ALPHA-CARBINOLAMINE DEHYDRATASE"/>
    <property type="match status" value="1"/>
</dbReference>
<protein>
    <recommendedName>
        <fullName evidence="3">4a-hydroxytetrahydrobiopterin dehydratase</fullName>
        <ecNumber evidence="3">4.2.1.96</ecNumber>
    </recommendedName>
    <alternativeName>
        <fullName evidence="5">4-alpha-hydroxy-tetrahydropterin dehydratase</fullName>
    </alternativeName>
</protein>
<dbReference type="InParanoid" id="A0A0D0BLD9"/>
<reference evidence="6 7" key="1">
    <citation type="submission" date="2014-04" db="EMBL/GenBank/DDBJ databases">
        <authorList>
            <consortium name="DOE Joint Genome Institute"/>
            <person name="Kuo A."/>
            <person name="Ruytinx J."/>
            <person name="Rineau F."/>
            <person name="Colpaert J."/>
            <person name="Kohler A."/>
            <person name="Nagy L.G."/>
            <person name="Floudas D."/>
            <person name="Copeland A."/>
            <person name="Barry K.W."/>
            <person name="Cichocki N."/>
            <person name="Veneault-Fourrey C."/>
            <person name="LaButti K."/>
            <person name="Lindquist E.A."/>
            <person name="Lipzen A."/>
            <person name="Lundell T."/>
            <person name="Morin E."/>
            <person name="Murat C."/>
            <person name="Sun H."/>
            <person name="Tunlid A."/>
            <person name="Henrissat B."/>
            <person name="Grigoriev I.V."/>
            <person name="Hibbett D.S."/>
            <person name="Martin F."/>
            <person name="Nordberg H.P."/>
            <person name="Cantor M.N."/>
            <person name="Hua S.X."/>
        </authorList>
    </citation>
    <scope>NUCLEOTIDE SEQUENCE [LARGE SCALE GENOMIC DNA]</scope>
    <source>
        <strain evidence="6 7">UH-Slu-Lm8-n1</strain>
    </source>
</reference>
<evidence type="ECO:0000256" key="1">
    <source>
        <dbReference type="ARBA" id="ARBA00001554"/>
    </source>
</evidence>
<evidence type="ECO:0000256" key="4">
    <source>
        <dbReference type="ARBA" id="ARBA00023239"/>
    </source>
</evidence>
<comment type="similarity">
    <text evidence="2">Belongs to the pterin-4-alpha-carbinolamine dehydratase family.</text>
</comment>
<dbReference type="CDD" id="cd00488">
    <property type="entry name" value="PCD_DCoH"/>
    <property type="match status" value="1"/>
</dbReference>
<evidence type="ECO:0000256" key="5">
    <source>
        <dbReference type="ARBA" id="ARBA00030497"/>
    </source>
</evidence>
<dbReference type="GO" id="GO:0006729">
    <property type="term" value="P:tetrahydrobiopterin biosynthetic process"/>
    <property type="evidence" value="ECO:0007669"/>
    <property type="project" value="InterPro"/>
</dbReference>